<feature type="transmembrane region" description="Helical" evidence="6">
    <location>
        <begin position="42"/>
        <end position="62"/>
    </location>
</feature>
<organism evidence="7">
    <name type="scientific">marine metagenome</name>
    <dbReference type="NCBI Taxonomy" id="408172"/>
    <lineage>
        <taxon>unclassified sequences</taxon>
        <taxon>metagenomes</taxon>
        <taxon>ecological metagenomes</taxon>
    </lineage>
</organism>
<feature type="transmembrane region" description="Helical" evidence="6">
    <location>
        <begin position="149"/>
        <end position="169"/>
    </location>
</feature>
<feature type="non-terminal residue" evidence="7">
    <location>
        <position position="1"/>
    </location>
</feature>
<evidence type="ECO:0000256" key="6">
    <source>
        <dbReference type="SAM" id="Phobius"/>
    </source>
</evidence>
<feature type="transmembrane region" description="Helical" evidence="6">
    <location>
        <begin position="12"/>
        <end position="30"/>
    </location>
</feature>
<feature type="transmembrane region" description="Helical" evidence="6">
    <location>
        <begin position="423"/>
        <end position="443"/>
    </location>
</feature>
<feature type="transmembrane region" description="Helical" evidence="6">
    <location>
        <begin position="391"/>
        <end position="411"/>
    </location>
</feature>
<keyword evidence="5 6" id="KW-0472">Membrane</keyword>
<evidence type="ECO:0000313" key="7">
    <source>
        <dbReference type="EMBL" id="SVA80972.1"/>
    </source>
</evidence>
<gene>
    <name evidence="7" type="ORF">METZ01_LOCUS133826</name>
</gene>
<feature type="transmembrane region" description="Helical" evidence="6">
    <location>
        <begin position="122"/>
        <end position="142"/>
    </location>
</feature>
<feature type="transmembrane region" description="Helical" evidence="6">
    <location>
        <begin position="181"/>
        <end position="204"/>
    </location>
</feature>
<keyword evidence="4 6" id="KW-1133">Transmembrane helix</keyword>
<dbReference type="GO" id="GO:0005886">
    <property type="term" value="C:plasma membrane"/>
    <property type="evidence" value="ECO:0007669"/>
    <property type="project" value="UniProtKB-SubCell"/>
</dbReference>
<dbReference type="EMBL" id="UINC01019158">
    <property type="protein sequence ID" value="SVA80972.1"/>
    <property type="molecule type" value="Genomic_DNA"/>
</dbReference>
<sequence>VTPPLRQLTRQTLVYGAGNVLTRLVTFLLLPLFTNVLTPGEYGLATLLYVFLGFMNIVYHYGLDTAFMRYYNEADGPDAQRSLFSTALWLSLGTSCVLSFLILSGSSGLSSLLLGGGQYTHLFKLAAGILLLDAISHVPFALLRLEGRATLFVSIKLMNVITTLGMNIYLVVMKGMGLDGIFLSVAAASAVTTFSVLSATAGSLQFAFNSSSVSSLLKFGLPFLPAGLASIAMESIDRYILASLTDAATVGIYTAGYKLGIFMLLITTAFQYAWQPFFLKAGNNPESKTLFARVFSYFMVIALFVWTVITLFISEIVRLNVAGVSLIGPAFVEAQSIVPIILMAYVFQGAYLNFLPGIYFEEKTKYIAVITGLSAAVNIGVNFALIPIYGIAGAAYATLAGHGTMAVTTYFTSKKLFPVLYDWFKLLRTVTAVVIALGTAHFFDYTLLGRIAGASAFTGALFMLKVITPGEVSKIISVFQPPSKDTN</sequence>
<dbReference type="AlphaFoldDB" id="A0A381YWF4"/>
<feature type="transmembrane region" description="Helical" evidence="6">
    <location>
        <begin position="83"/>
        <end position="102"/>
    </location>
</feature>
<dbReference type="Pfam" id="PF13440">
    <property type="entry name" value="Polysacc_synt_3"/>
    <property type="match status" value="1"/>
</dbReference>
<accession>A0A381YWF4</accession>
<feature type="transmembrane region" description="Helical" evidence="6">
    <location>
        <begin position="366"/>
        <end position="385"/>
    </location>
</feature>
<feature type="transmembrane region" description="Helical" evidence="6">
    <location>
        <begin position="334"/>
        <end position="354"/>
    </location>
</feature>
<dbReference type="InterPro" id="IPR050833">
    <property type="entry name" value="Poly_Biosynth_Transport"/>
</dbReference>
<feature type="transmembrane region" description="Helical" evidence="6">
    <location>
        <begin position="294"/>
        <end position="314"/>
    </location>
</feature>
<evidence type="ECO:0000256" key="3">
    <source>
        <dbReference type="ARBA" id="ARBA00022692"/>
    </source>
</evidence>
<reference evidence="7" key="1">
    <citation type="submission" date="2018-05" db="EMBL/GenBank/DDBJ databases">
        <authorList>
            <person name="Lanie J.A."/>
            <person name="Ng W.-L."/>
            <person name="Kazmierczak K.M."/>
            <person name="Andrzejewski T.M."/>
            <person name="Davidsen T.M."/>
            <person name="Wayne K.J."/>
            <person name="Tettelin H."/>
            <person name="Glass J.I."/>
            <person name="Rusch D."/>
            <person name="Podicherti R."/>
            <person name="Tsui H.-C.T."/>
            <person name="Winkler M.E."/>
        </authorList>
    </citation>
    <scope>NUCLEOTIDE SEQUENCE</scope>
</reference>
<feature type="transmembrane region" description="Helical" evidence="6">
    <location>
        <begin position="216"/>
        <end position="236"/>
    </location>
</feature>
<evidence type="ECO:0000256" key="4">
    <source>
        <dbReference type="ARBA" id="ARBA00022989"/>
    </source>
</evidence>
<dbReference type="PANTHER" id="PTHR30250">
    <property type="entry name" value="PST FAMILY PREDICTED COLANIC ACID TRANSPORTER"/>
    <property type="match status" value="1"/>
</dbReference>
<evidence type="ECO:0000256" key="2">
    <source>
        <dbReference type="ARBA" id="ARBA00022475"/>
    </source>
</evidence>
<protein>
    <submittedName>
        <fullName evidence="7">Uncharacterized protein</fullName>
    </submittedName>
</protein>
<comment type="subcellular location">
    <subcellularLocation>
        <location evidence="1">Cell membrane</location>
        <topology evidence="1">Multi-pass membrane protein</topology>
    </subcellularLocation>
</comment>
<dbReference type="PANTHER" id="PTHR30250:SF11">
    <property type="entry name" value="O-ANTIGEN TRANSPORTER-RELATED"/>
    <property type="match status" value="1"/>
</dbReference>
<evidence type="ECO:0000256" key="5">
    <source>
        <dbReference type="ARBA" id="ARBA00023136"/>
    </source>
</evidence>
<evidence type="ECO:0000256" key="1">
    <source>
        <dbReference type="ARBA" id="ARBA00004651"/>
    </source>
</evidence>
<name>A0A381YWF4_9ZZZZ</name>
<keyword evidence="2" id="KW-1003">Cell membrane</keyword>
<keyword evidence="3 6" id="KW-0812">Transmembrane</keyword>
<proteinExistence type="predicted"/>
<feature type="transmembrane region" description="Helical" evidence="6">
    <location>
        <begin position="256"/>
        <end position="274"/>
    </location>
</feature>